<dbReference type="NCBIfam" id="NF006947">
    <property type="entry name" value="PRK09429.1"/>
    <property type="match status" value="1"/>
</dbReference>
<feature type="signal peptide" evidence="9">
    <location>
        <begin position="1"/>
        <end position="21"/>
    </location>
</feature>
<keyword evidence="7" id="KW-0482">Metalloprotease</keyword>
<sequence>MIRSLLASLAFCAALAYPAGAQTPAKQLFGAAATPSEHAPAPFGSYSAGCLAGAVELPETGPSWQAMRLSRNRNWGHPETIRFVQRLSIAAQRIGWNGIYVGDISQPRGGPMLTGHASHQMGLDMDIWMLPPDRLDLTRAERERISSIDVRTPDQRNVNGNWTDSHHRLLRAAASDPAVARIFVTPPVKLRMCADETGDRAYLRKIRPWWGHNTHFHVRLNCPAGAAGCVEQDPIPPGDGCADAVWWVTEALEPAKPDPNAPPPEPRRDLTLADLPQQCAAILR</sequence>
<evidence type="ECO:0000313" key="11">
    <source>
        <dbReference type="Proteomes" id="UP000572377"/>
    </source>
</evidence>
<feature type="chain" id="PRO_5032874301" evidence="9">
    <location>
        <begin position="22"/>
        <end position="284"/>
    </location>
</feature>
<dbReference type="AlphaFoldDB" id="A0A849L5C8"/>
<dbReference type="GO" id="GO:0006508">
    <property type="term" value="P:proteolysis"/>
    <property type="evidence" value="ECO:0007669"/>
    <property type="project" value="UniProtKB-KW"/>
</dbReference>
<evidence type="ECO:0000256" key="5">
    <source>
        <dbReference type="ARBA" id="ARBA00022801"/>
    </source>
</evidence>
<dbReference type="InterPro" id="IPR005073">
    <property type="entry name" value="Peptidase_M74"/>
</dbReference>
<keyword evidence="6" id="KW-0862">Zinc</keyword>
<evidence type="ECO:0000256" key="2">
    <source>
        <dbReference type="ARBA" id="ARBA00022723"/>
    </source>
</evidence>
<dbReference type="Gene3D" id="3.30.1380.10">
    <property type="match status" value="1"/>
</dbReference>
<evidence type="ECO:0000256" key="1">
    <source>
        <dbReference type="ARBA" id="ARBA00022670"/>
    </source>
</evidence>
<feature type="disulfide bond" evidence="8">
    <location>
        <begin position="222"/>
        <end position="229"/>
    </location>
</feature>
<dbReference type="GO" id="GO:0030288">
    <property type="term" value="C:outer membrane-bounded periplasmic space"/>
    <property type="evidence" value="ECO:0007669"/>
    <property type="project" value="InterPro"/>
</dbReference>
<reference evidence="10 11" key="1">
    <citation type="submission" date="2020-05" db="EMBL/GenBank/DDBJ databases">
        <title>Gimesia benthica sp. nov., a novel planctomycete isolated from a deep-sea water sample of the Northwest Indian Ocean.</title>
        <authorList>
            <person name="Wang J."/>
            <person name="Ruan C."/>
            <person name="Song L."/>
            <person name="Zhu Y."/>
            <person name="Li A."/>
            <person name="Zheng X."/>
            <person name="Wang L."/>
            <person name="Lu Z."/>
            <person name="Huang Y."/>
            <person name="Du W."/>
            <person name="Zhou Y."/>
            <person name="Huang L."/>
            <person name="Dai X."/>
        </authorList>
    </citation>
    <scope>NUCLEOTIDE SEQUENCE [LARGE SCALE GENOMIC DNA]</scope>
    <source>
        <strain evidence="10 11">YYQ-30</strain>
    </source>
</reference>
<keyword evidence="11" id="KW-1185">Reference proteome</keyword>
<keyword evidence="2" id="KW-0479">Metal-binding</keyword>
<evidence type="ECO:0000256" key="6">
    <source>
        <dbReference type="ARBA" id="ARBA00022833"/>
    </source>
</evidence>
<dbReference type="GO" id="GO:0046872">
    <property type="term" value="F:metal ion binding"/>
    <property type="evidence" value="ECO:0007669"/>
    <property type="project" value="UniProtKB-KW"/>
</dbReference>
<evidence type="ECO:0000256" key="4">
    <source>
        <dbReference type="ARBA" id="ARBA00022764"/>
    </source>
</evidence>
<dbReference type="PIRSF" id="PIRSF018455">
    <property type="entry name" value="MepA"/>
    <property type="match status" value="1"/>
</dbReference>
<feature type="disulfide bond" evidence="8">
    <location>
        <begin position="193"/>
        <end position="241"/>
    </location>
</feature>
<evidence type="ECO:0000313" key="10">
    <source>
        <dbReference type="EMBL" id="NNU81585.1"/>
    </source>
</evidence>
<proteinExistence type="predicted"/>
<evidence type="ECO:0000256" key="7">
    <source>
        <dbReference type="ARBA" id="ARBA00023049"/>
    </source>
</evidence>
<accession>A0A849L5C8</accession>
<evidence type="ECO:0000256" key="8">
    <source>
        <dbReference type="PIRSR" id="PIRSR018455-2"/>
    </source>
</evidence>
<keyword evidence="5" id="KW-0378">Hydrolase</keyword>
<keyword evidence="8" id="KW-1015">Disulfide bond</keyword>
<dbReference type="RefSeq" id="WP_171326416.1">
    <property type="nucleotide sequence ID" value="NZ_JABFBC010000002.1"/>
</dbReference>
<dbReference type="EMBL" id="JABFBC010000002">
    <property type="protein sequence ID" value="NNU81585.1"/>
    <property type="molecule type" value="Genomic_DNA"/>
</dbReference>
<keyword evidence="1" id="KW-0645">Protease</keyword>
<dbReference type="GO" id="GO:0008237">
    <property type="term" value="F:metallopeptidase activity"/>
    <property type="evidence" value="ECO:0007669"/>
    <property type="project" value="UniProtKB-KW"/>
</dbReference>
<dbReference type="InterPro" id="IPR009045">
    <property type="entry name" value="Zn_M74/Hedgehog-like"/>
</dbReference>
<organism evidence="10 11">
    <name type="scientific">Halovulum dunhuangense</name>
    <dbReference type="NCBI Taxonomy" id="1505036"/>
    <lineage>
        <taxon>Bacteria</taxon>
        <taxon>Pseudomonadati</taxon>
        <taxon>Pseudomonadota</taxon>
        <taxon>Alphaproteobacteria</taxon>
        <taxon>Rhodobacterales</taxon>
        <taxon>Paracoccaceae</taxon>
        <taxon>Halovulum</taxon>
    </lineage>
</organism>
<dbReference type="Pfam" id="PF03411">
    <property type="entry name" value="Peptidase_M74"/>
    <property type="match status" value="1"/>
</dbReference>
<evidence type="ECO:0000256" key="3">
    <source>
        <dbReference type="ARBA" id="ARBA00022729"/>
    </source>
</evidence>
<dbReference type="GO" id="GO:0004252">
    <property type="term" value="F:serine-type endopeptidase activity"/>
    <property type="evidence" value="ECO:0007669"/>
    <property type="project" value="InterPro"/>
</dbReference>
<keyword evidence="4" id="KW-0574">Periplasm</keyword>
<comment type="caution">
    <text evidence="10">The sequence shown here is derived from an EMBL/GenBank/DDBJ whole genome shotgun (WGS) entry which is preliminary data.</text>
</comment>
<name>A0A849L5C8_9RHOB</name>
<protein>
    <submittedName>
        <fullName evidence="10">Penicillin-insensitive murein endopeptidase</fullName>
    </submittedName>
</protein>
<keyword evidence="3 9" id="KW-0732">Signal</keyword>
<evidence type="ECO:0000256" key="9">
    <source>
        <dbReference type="SAM" id="SignalP"/>
    </source>
</evidence>
<gene>
    <name evidence="10" type="primary">mepA</name>
    <name evidence="10" type="ORF">HMH01_14185</name>
</gene>
<dbReference type="Proteomes" id="UP000572377">
    <property type="component" value="Unassembled WGS sequence"/>
</dbReference>
<dbReference type="SUPFAM" id="SSF55166">
    <property type="entry name" value="Hedgehog/DD-peptidase"/>
    <property type="match status" value="1"/>
</dbReference>